<keyword evidence="5" id="KW-1185">Reference proteome</keyword>
<evidence type="ECO:0000313" key="6">
    <source>
        <dbReference type="WBParaSite" id="scaffold12014_cov236.g16035"/>
    </source>
</evidence>
<dbReference type="InterPro" id="IPR001107">
    <property type="entry name" value="Band_7"/>
</dbReference>
<evidence type="ECO:0000313" key="5">
    <source>
        <dbReference type="Proteomes" id="UP000887561"/>
    </source>
</evidence>
<dbReference type="PROSITE" id="PS01270">
    <property type="entry name" value="BAND_7"/>
    <property type="match status" value="1"/>
</dbReference>
<dbReference type="GO" id="GO:0005886">
    <property type="term" value="C:plasma membrane"/>
    <property type="evidence" value="ECO:0007669"/>
    <property type="project" value="InterPro"/>
</dbReference>
<keyword evidence="3" id="KW-0472">Membrane</keyword>
<sequence>MDNNNGRMTGIIVEGENNVVGDNRQNYSPPSARKPRITEEAAEAEPYGQIVNQYERAVIFRLGQLRKGGARGPGLFFVIPCIDEYRKVDLRVVSFQVPPQELLSKDSVTANVDAVVYFRVSNATVSIVNVEDAKASTKLLAMTTLRNVLGTKTLSEMLSDRDHISHQMQEVLDEATEHWGVKVERVEVKDVRLPREMQRAMAAEAEAQREARAKIIAAEGEQKASRALRDAALTISDTPTALQLRYLQTLGTISAEHNSTIVFPFPVDLMSMFVQNHFGNNSNQQSHSSQTAQHVNNFCGDLGLEKKSEHPAFVPD</sequence>
<comment type="subcellular location">
    <subcellularLocation>
        <location evidence="1">Membrane</location>
    </subcellularLocation>
</comment>
<accession>A0A915LJT2</accession>
<comment type="similarity">
    <text evidence="2">Belongs to the band 7/mec-2 family.</text>
</comment>
<name>A0A915LJT2_MELJA</name>
<dbReference type="WBParaSite" id="scaffold12014_cov236.g16035">
    <property type="protein sequence ID" value="scaffold12014_cov236.g16035"/>
    <property type="gene ID" value="scaffold12014_cov236.g16035"/>
</dbReference>
<dbReference type="AlphaFoldDB" id="A0A915LJT2"/>
<dbReference type="SUPFAM" id="SSF117892">
    <property type="entry name" value="Band 7/SPFH domain"/>
    <property type="match status" value="1"/>
</dbReference>
<dbReference type="FunFam" id="3.30.479.30:FF:000002">
    <property type="entry name" value="band 7 protein AGAP004871"/>
    <property type="match status" value="1"/>
</dbReference>
<proteinExistence type="inferred from homology"/>
<dbReference type="InterPro" id="IPR043202">
    <property type="entry name" value="Band-7_stomatin-like"/>
</dbReference>
<organism evidence="5 6">
    <name type="scientific">Meloidogyne javanica</name>
    <name type="common">Root-knot nematode worm</name>
    <dbReference type="NCBI Taxonomy" id="6303"/>
    <lineage>
        <taxon>Eukaryota</taxon>
        <taxon>Metazoa</taxon>
        <taxon>Ecdysozoa</taxon>
        <taxon>Nematoda</taxon>
        <taxon>Chromadorea</taxon>
        <taxon>Rhabditida</taxon>
        <taxon>Tylenchina</taxon>
        <taxon>Tylenchomorpha</taxon>
        <taxon>Tylenchoidea</taxon>
        <taxon>Meloidogynidae</taxon>
        <taxon>Meloidogyninae</taxon>
        <taxon>Meloidogyne</taxon>
        <taxon>Meloidogyne incognita group</taxon>
    </lineage>
</organism>
<evidence type="ECO:0000256" key="2">
    <source>
        <dbReference type="ARBA" id="ARBA00008164"/>
    </source>
</evidence>
<dbReference type="Proteomes" id="UP000887561">
    <property type="component" value="Unplaced"/>
</dbReference>
<dbReference type="Gene3D" id="6.10.250.2090">
    <property type="match status" value="1"/>
</dbReference>
<dbReference type="PANTHER" id="PTHR10264:SF19">
    <property type="entry name" value="AT06885P-RELATED"/>
    <property type="match status" value="1"/>
</dbReference>
<dbReference type="InterPro" id="IPR018080">
    <property type="entry name" value="Band_7/stomatin-like_CS"/>
</dbReference>
<dbReference type="InterPro" id="IPR036013">
    <property type="entry name" value="Band_7/SPFH_dom_sf"/>
</dbReference>
<dbReference type="InterPro" id="IPR001972">
    <property type="entry name" value="Stomatin_HflK_fam"/>
</dbReference>
<dbReference type="PANTHER" id="PTHR10264">
    <property type="entry name" value="BAND 7 PROTEIN-RELATED"/>
    <property type="match status" value="1"/>
</dbReference>
<dbReference type="Gene3D" id="3.30.479.30">
    <property type="entry name" value="Band 7 domain"/>
    <property type="match status" value="1"/>
</dbReference>
<reference evidence="6" key="1">
    <citation type="submission" date="2022-11" db="UniProtKB">
        <authorList>
            <consortium name="WormBaseParasite"/>
        </authorList>
    </citation>
    <scope>IDENTIFICATION</scope>
</reference>
<dbReference type="Pfam" id="PF01145">
    <property type="entry name" value="Band_7"/>
    <property type="match status" value="1"/>
</dbReference>
<evidence type="ECO:0000259" key="4">
    <source>
        <dbReference type="SMART" id="SM00244"/>
    </source>
</evidence>
<dbReference type="PRINTS" id="PR00721">
    <property type="entry name" value="STOMATIN"/>
</dbReference>
<evidence type="ECO:0000256" key="3">
    <source>
        <dbReference type="ARBA" id="ARBA00023136"/>
    </source>
</evidence>
<dbReference type="SMART" id="SM00244">
    <property type="entry name" value="PHB"/>
    <property type="match status" value="1"/>
</dbReference>
<feature type="domain" description="Band 7" evidence="4">
    <location>
        <begin position="46"/>
        <end position="205"/>
    </location>
</feature>
<evidence type="ECO:0000256" key="1">
    <source>
        <dbReference type="ARBA" id="ARBA00004370"/>
    </source>
</evidence>
<protein>
    <submittedName>
        <fullName evidence="6">Band 7 domain-containing protein</fullName>
    </submittedName>
</protein>